<dbReference type="EMBL" id="JBFNFH010000014">
    <property type="protein sequence ID" value="MFM1525241.1"/>
    <property type="molecule type" value="Genomic_DNA"/>
</dbReference>
<protein>
    <submittedName>
        <fullName evidence="3">AAA family ATPase</fullName>
    </submittedName>
</protein>
<accession>A0ABW9F721</accession>
<evidence type="ECO:0000313" key="3">
    <source>
        <dbReference type="EMBL" id="MFM1525241.1"/>
    </source>
</evidence>
<dbReference type="SUPFAM" id="SSF52540">
    <property type="entry name" value="P-loop containing nucleoside triphosphate hydrolases"/>
    <property type="match status" value="1"/>
</dbReference>
<feature type="coiled-coil region" evidence="1">
    <location>
        <begin position="188"/>
        <end position="323"/>
    </location>
</feature>
<dbReference type="Proteomes" id="UP001629536">
    <property type="component" value="Unassembled WGS sequence"/>
</dbReference>
<dbReference type="Pfam" id="PF13476">
    <property type="entry name" value="AAA_23"/>
    <property type="match status" value="1"/>
</dbReference>
<evidence type="ECO:0000313" key="4">
    <source>
        <dbReference type="Proteomes" id="UP001629536"/>
    </source>
</evidence>
<organism evidence="3 4">
    <name type="scientific">Helcococcus bovis</name>
    <dbReference type="NCBI Taxonomy" id="3153252"/>
    <lineage>
        <taxon>Bacteria</taxon>
        <taxon>Bacillati</taxon>
        <taxon>Bacillota</taxon>
        <taxon>Tissierellia</taxon>
        <taxon>Tissierellales</taxon>
        <taxon>Peptoniphilaceae</taxon>
        <taxon>Helcococcus</taxon>
    </lineage>
</organism>
<name>A0ABW9F721_9FIRM</name>
<evidence type="ECO:0000259" key="2">
    <source>
        <dbReference type="Pfam" id="PF13476"/>
    </source>
</evidence>
<dbReference type="RefSeq" id="WP_408126737.1">
    <property type="nucleotide sequence ID" value="NZ_JBFNFH010000014.1"/>
</dbReference>
<feature type="domain" description="Rad50/SbcC-type AAA" evidence="2">
    <location>
        <begin position="7"/>
        <end position="316"/>
    </location>
</feature>
<dbReference type="InterPro" id="IPR027417">
    <property type="entry name" value="P-loop_NTPase"/>
</dbReference>
<dbReference type="Gene3D" id="3.40.50.300">
    <property type="entry name" value="P-loop containing nucleotide triphosphate hydrolases"/>
    <property type="match status" value="1"/>
</dbReference>
<proteinExistence type="predicted"/>
<comment type="caution">
    <text evidence="3">The sequence shown here is derived from an EMBL/GenBank/DDBJ whole genome shotgun (WGS) entry which is preliminary data.</text>
</comment>
<evidence type="ECO:0000256" key="1">
    <source>
        <dbReference type="SAM" id="Coils"/>
    </source>
</evidence>
<keyword evidence="4" id="KW-1185">Reference proteome</keyword>
<reference evidence="3 4" key="1">
    <citation type="journal article" date="2024" name="Front. Microbiol.">
        <title>Pangenomic and biochemical analyses of Helcococcus ovis reveal widespread tetracycline resistance and a novel bacterial species, Helcococcus bovis.</title>
        <authorList>
            <person name="Cunha F."/>
            <person name="Zhai Y."/>
            <person name="Casaro S."/>
            <person name="Jones K.L."/>
            <person name="Hernandez M."/>
            <person name="Bisinotto R.S."/>
            <person name="Kariyawasam S."/>
            <person name="Brown M.B."/>
            <person name="Phillips A."/>
            <person name="Jeong K.C."/>
            <person name="Galvao K.N."/>
        </authorList>
    </citation>
    <scope>NUCLEOTIDE SEQUENCE [LARGE SCALE GENOMIC DNA]</scope>
    <source>
        <strain evidence="3 4">KG197</strain>
    </source>
</reference>
<keyword evidence="1" id="KW-0175">Coiled coil</keyword>
<gene>
    <name evidence="3" type="ORF">ABGF40_06080</name>
</gene>
<sequence>MAVKINSLELESVKKIKAVQFEPTKNGLTIIGGDNRQGKTSVLDAISWAVGGNKYKPSNPKNDDLVTDPYLKVELSNGLIVERKGKNSDLKVTDPNGEKSGQSLLDSFISTFALDLPKFMNQTNTEKGKTLLKIIGLESELNELELKEGKLYSDRYEIGRIKDKKEKYASELIEHEDVPTEKISVADLIKEQQEILAKNGENQRLRNKLKDLVREQEVDQSIYSILEGKIKELQNKKAEVLNRLENRADQIQNARKTTEQLIDESDEEIIASINNIESINKKIEENANKKRALDEYQEYKAEYDDLTEQIKNVREEKIKLLTTAKLPLNGLSIEDGELTYLNQKWDGMSASEQLIVATSIVKALNPDCGFVLMDKLEQLDLTTLKEFGEWLEDQDLQVIATRVSKGDECQIIIEDGKIVSNDNEEVKAWKKGEF</sequence>
<dbReference type="InterPro" id="IPR038729">
    <property type="entry name" value="Rad50/SbcC_AAA"/>
</dbReference>